<keyword evidence="1" id="KW-0732">Signal</keyword>
<dbReference type="EMBL" id="MCGO01000059">
    <property type="protein sequence ID" value="ORY35992.1"/>
    <property type="molecule type" value="Genomic_DNA"/>
</dbReference>
<organism evidence="2 3">
    <name type="scientific">Rhizoclosmatium globosum</name>
    <dbReference type="NCBI Taxonomy" id="329046"/>
    <lineage>
        <taxon>Eukaryota</taxon>
        <taxon>Fungi</taxon>
        <taxon>Fungi incertae sedis</taxon>
        <taxon>Chytridiomycota</taxon>
        <taxon>Chytridiomycota incertae sedis</taxon>
        <taxon>Chytridiomycetes</taxon>
        <taxon>Chytridiales</taxon>
        <taxon>Chytriomycetaceae</taxon>
        <taxon>Rhizoclosmatium</taxon>
    </lineage>
</organism>
<protein>
    <submittedName>
        <fullName evidence="2">Uncharacterized protein</fullName>
    </submittedName>
</protein>
<feature type="signal peptide" evidence="1">
    <location>
        <begin position="1"/>
        <end position="16"/>
    </location>
</feature>
<reference evidence="2 3" key="1">
    <citation type="submission" date="2016-07" db="EMBL/GenBank/DDBJ databases">
        <title>Pervasive Adenine N6-methylation of Active Genes in Fungi.</title>
        <authorList>
            <consortium name="DOE Joint Genome Institute"/>
            <person name="Mondo S.J."/>
            <person name="Dannebaum R.O."/>
            <person name="Kuo R.C."/>
            <person name="Labutti K."/>
            <person name="Haridas S."/>
            <person name="Kuo A."/>
            <person name="Salamov A."/>
            <person name="Ahrendt S.R."/>
            <person name="Lipzen A."/>
            <person name="Sullivan W."/>
            <person name="Andreopoulos W.B."/>
            <person name="Clum A."/>
            <person name="Lindquist E."/>
            <person name="Daum C."/>
            <person name="Ramamoorthy G.K."/>
            <person name="Gryganskyi A."/>
            <person name="Culley D."/>
            <person name="Magnuson J.K."/>
            <person name="James T.Y."/>
            <person name="O'Malley M.A."/>
            <person name="Stajich J.E."/>
            <person name="Spatafora J.W."/>
            <person name="Visel A."/>
            <person name="Grigoriev I.V."/>
        </authorList>
    </citation>
    <scope>NUCLEOTIDE SEQUENCE [LARGE SCALE GENOMIC DNA]</scope>
    <source>
        <strain evidence="2 3">JEL800</strain>
    </source>
</reference>
<dbReference type="AlphaFoldDB" id="A0A1Y2BMP7"/>
<evidence type="ECO:0000313" key="3">
    <source>
        <dbReference type="Proteomes" id="UP000193642"/>
    </source>
</evidence>
<dbReference type="Proteomes" id="UP000193642">
    <property type="component" value="Unassembled WGS sequence"/>
</dbReference>
<keyword evidence="3" id="KW-1185">Reference proteome</keyword>
<sequence>MKSTIVLAALTSTTFAQTTFSSPSAQLTSILQDLPTCTSSLEQKLVEPFVGFGTVYCDAVKKSADQVGTAATKTGGGSVAATITGAANATGTGDVDNGDSQAATTDVATQTVAVDGNAALQSTSTTSSASTAFGHLDYFYSLVFFKFFFPV</sequence>
<comment type="caution">
    <text evidence="2">The sequence shown here is derived from an EMBL/GenBank/DDBJ whole genome shotgun (WGS) entry which is preliminary data.</text>
</comment>
<name>A0A1Y2BMP7_9FUNG</name>
<evidence type="ECO:0000256" key="1">
    <source>
        <dbReference type="SAM" id="SignalP"/>
    </source>
</evidence>
<evidence type="ECO:0000313" key="2">
    <source>
        <dbReference type="EMBL" id="ORY35992.1"/>
    </source>
</evidence>
<feature type="chain" id="PRO_5013050586" evidence="1">
    <location>
        <begin position="17"/>
        <end position="151"/>
    </location>
</feature>
<accession>A0A1Y2BMP7</accession>
<proteinExistence type="predicted"/>
<gene>
    <name evidence="2" type="ORF">BCR33DRAFT_722465</name>
</gene>